<dbReference type="AlphaFoldDB" id="A0ABD0RSM5"/>
<accession>A0ABD0RSM5</accession>
<evidence type="ECO:0000313" key="1">
    <source>
        <dbReference type="EMBL" id="KAL0201474.1"/>
    </source>
</evidence>
<evidence type="ECO:0000313" key="2">
    <source>
        <dbReference type="Proteomes" id="UP001529510"/>
    </source>
</evidence>
<feature type="non-terminal residue" evidence="1">
    <location>
        <position position="1"/>
    </location>
</feature>
<protein>
    <submittedName>
        <fullName evidence="1">Uncharacterized protein</fullName>
    </submittedName>
</protein>
<proteinExistence type="predicted"/>
<reference evidence="1 2" key="1">
    <citation type="submission" date="2024-05" db="EMBL/GenBank/DDBJ databases">
        <title>Genome sequencing and assembly of Indian major carp, Cirrhinus mrigala (Hamilton, 1822).</title>
        <authorList>
            <person name="Mohindra V."/>
            <person name="Chowdhury L.M."/>
            <person name="Lal K."/>
            <person name="Jena J.K."/>
        </authorList>
    </citation>
    <scope>NUCLEOTIDE SEQUENCE [LARGE SCALE GENOMIC DNA]</scope>
    <source>
        <strain evidence="1">CM1030</strain>
        <tissue evidence="1">Blood</tissue>
    </source>
</reference>
<dbReference type="Proteomes" id="UP001529510">
    <property type="component" value="Unassembled WGS sequence"/>
</dbReference>
<sequence length="69" mass="7806">FTCKGNNIIISSIYNSSSCSHEEVVPSDIYTLRLNCSGDSIMCNYSNPVSWKTDKKKINELCTVHHHNQ</sequence>
<name>A0ABD0RSM5_CIRMR</name>
<organism evidence="1 2">
    <name type="scientific">Cirrhinus mrigala</name>
    <name type="common">Mrigala</name>
    <dbReference type="NCBI Taxonomy" id="683832"/>
    <lineage>
        <taxon>Eukaryota</taxon>
        <taxon>Metazoa</taxon>
        <taxon>Chordata</taxon>
        <taxon>Craniata</taxon>
        <taxon>Vertebrata</taxon>
        <taxon>Euteleostomi</taxon>
        <taxon>Actinopterygii</taxon>
        <taxon>Neopterygii</taxon>
        <taxon>Teleostei</taxon>
        <taxon>Ostariophysi</taxon>
        <taxon>Cypriniformes</taxon>
        <taxon>Cyprinidae</taxon>
        <taxon>Labeoninae</taxon>
        <taxon>Labeonini</taxon>
        <taxon>Cirrhinus</taxon>
    </lineage>
</organism>
<keyword evidence="2" id="KW-1185">Reference proteome</keyword>
<comment type="caution">
    <text evidence="1">The sequence shown here is derived from an EMBL/GenBank/DDBJ whole genome shotgun (WGS) entry which is preliminary data.</text>
</comment>
<dbReference type="EMBL" id="JAMKFB020000002">
    <property type="protein sequence ID" value="KAL0201474.1"/>
    <property type="molecule type" value="Genomic_DNA"/>
</dbReference>
<gene>
    <name evidence="1" type="ORF">M9458_004661</name>
</gene>
<feature type="non-terminal residue" evidence="1">
    <location>
        <position position="69"/>
    </location>
</feature>